<comment type="subcellular location">
    <subcellularLocation>
        <location evidence="2">Cytoplasm</location>
    </subcellularLocation>
</comment>
<comment type="similarity">
    <text evidence="2">Belongs to the AB hydrolase superfamily. MetX family.</text>
</comment>
<dbReference type="PANTHER" id="PTHR32268">
    <property type="entry name" value="HOMOSERINE O-ACETYLTRANSFERASE"/>
    <property type="match status" value="1"/>
</dbReference>
<evidence type="ECO:0000256" key="2">
    <source>
        <dbReference type="HAMAP-Rule" id="MF_00296"/>
    </source>
</evidence>
<dbReference type="InterPro" id="IPR008220">
    <property type="entry name" value="HAT_MetX-like"/>
</dbReference>
<dbReference type="STRING" id="571913.VV02_17445"/>
<evidence type="ECO:0000256" key="1">
    <source>
        <dbReference type="ARBA" id="ARBA00022679"/>
    </source>
</evidence>
<dbReference type="KEGG" id="lmoi:VV02_17445"/>
<dbReference type="EMBL" id="CP011112">
    <property type="protein sequence ID" value="AKU19045.1"/>
    <property type="molecule type" value="Genomic_DNA"/>
</dbReference>
<gene>
    <name evidence="2" type="primary">metXA</name>
    <name evidence="5" type="ORF">VV02_17445</name>
</gene>
<dbReference type="GO" id="GO:0005737">
    <property type="term" value="C:cytoplasm"/>
    <property type="evidence" value="ECO:0007669"/>
    <property type="project" value="UniProtKB-SubCell"/>
</dbReference>
<dbReference type="GO" id="GO:0009092">
    <property type="term" value="P:homoserine metabolic process"/>
    <property type="evidence" value="ECO:0007669"/>
    <property type="project" value="TreeGrafter"/>
</dbReference>
<dbReference type="EC" id="2.3.1.31" evidence="2"/>
<dbReference type="AlphaFoldDB" id="A0A0K1JR55"/>
<comment type="subunit">
    <text evidence="2">Homodimer.</text>
</comment>
<keyword evidence="1 2" id="KW-0808">Transferase</keyword>
<dbReference type="PIRSF" id="PIRSF000443">
    <property type="entry name" value="Homoser_Ac_trans"/>
    <property type="match status" value="1"/>
</dbReference>
<accession>A0A0K1JR55</accession>
<dbReference type="Proteomes" id="UP000066480">
    <property type="component" value="Chromosome"/>
</dbReference>
<protein>
    <recommendedName>
        <fullName evidence="2">Homoserine O-acetyltransferase</fullName>
        <shortName evidence="2">HAT</shortName>
        <ecNumber evidence="2">2.3.1.31</ecNumber>
    </recommendedName>
    <alternativeName>
        <fullName evidence="2">Homoserine transacetylase</fullName>
        <shortName evidence="2">HTA</shortName>
    </alternativeName>
</protein>
<dbReference type="NCBIfam" id="TIGR01392">
    <property type="entry name" value="homoserO_Ac_trn"/>
    <property type="match status" value="1"/>
</dbReference>
<dbReference type="PANTHER" id="PTHR32268:SF11">
    <property type="entry name" value="HOMOSERINE O-ACETYLTRANSFERASE"/>
    <property type="match status" value="1"/>
</dbReference>
<feature type="binding site" evidence="2">
    <location>
        <position position="329"/>
    </location>
    <ligand>
        <name>substrate</name>
    </ligand>
</feature>
<feature type="active site" evidence="2 3">
    <location>
        <position position="328"/>
    </location>
</feature>
<dbReference type="HAMAP" id="MF_00296">
    <property type="entry name" value="MetX_acyltransf"/>
    <property type="match status" value="1"/>
</dbReference>
<comment type="pathway">
    <text evidence="2">Amino-acid biosynthesis; L-methionine biosynthesis via de novo pathway; O-acetyl-L-homoserine from L-homoserine: step 1/1.</text>
</comment>
<dbReference type="GO" id="GO:0009086">
    <property type="term" value="P:methionine biosynthetic process"/>
    <property type="evidence" value="ECO:0007669"/>
    <property type="project" value="UniProtKB-UniRule"/>
</dbReference>
<dbReference type="Pfam" id="PF00561">
    <property type="entry name" value="Abhydrolase_1"/>
    <property type="match status" value="1"/>
</dbReference>
<evidence type="ECO:0000259" key="4">
    <source>
        <dbReference type="Pfam" id="PF00561"/>
    </source>
</evidence>
<keyword evidence="6" id="KW-1185">Reference proteome</keyword>
<keyword evidence="2" id="KW-0486">Methionine biosynthesis</keyword>
<name>A0A0K1JR55_9MICO</name>
<dbReference type="InterPro" id="IPR000073">
    <property type="entry name" value="AB_hydrolase_1"/>
</dbReference>
<dbReference type="Gene3D" id="3.40.50.1820">
    <property type="entry name" value="alpha/beta hydrolase"/>
    <property type="match status" value="1"/>
</dbReference>
<dbReference type="GO" id="GO:0004414">
    <property type="term" value="F:homoserine O-acetyltransferase activity"/>
    <property type="evidence" value="ECO:0007669"/>
    <property type="project" value="UniProtKB-UniRule"/>
</dbReference>
<evidence type="ECO:0000256" key="3">
    <source>
        <dbReference type="PIRSR" id="PIRSR000443-1"/>
    </source>
</evidence>
<feature type="active site" evidence="2 3">
    <location>
        <position position="299"/>
    </location>
</feature>
<evidence type="ECO:0000313" key="5">
    <source>
        <dbReference type="EMBL" id="AKU19045.1"/>
    </source>
</evidence>
<proteinExistence type="inferred from homology"/>
<sequence>MGAQTLESGESLPDVTVAVQTWGRLNADASNAVLIEHALTGDAHVVGPSGPGQPTAGWWPGLIGPGCAIDTARYFVVATNVLGGCRGTTGPGSLAPDGRPWGSRFPNISVRDQVAVEAQVADLLGITSWRLVVGGSMGGMRVAEWVASYPTRVRSAAVVASTGAASADQIAWGQAQILAISHDPDYRGGDYYDQGVVPAHGLGLARRIAHTTYRSASELEDRFGRDGQDGENPLRGGRFGVESYLDHHAAKLVGRFDAGTYVTLTRSMSTHDIGRGRGGLAAALRPYTGDLHVIAVDSDRLFPVELSEQLVRARGSGSVQLIHSDYGHDGFLIEIDQVAAAVDRALSSGTAREARHVR</sequence>
<feature type="active site" description="Nucleophile" evidence="2 3">
    <location>
        <position position="136"/>
    </location>
</feature>
<comment type="catalytic activity">
    <reaction evidence="2">
        <text>L-homoserine + acetyl-CoA = O-acetyl-L-homoserine + CoA</text>
        <dbReference type="Rhea" id="RHEA:13701"/>
        <dbReference type="ChEBI" id="CHEBI:57287"/>
        <dbReference type="ChEBI" id="CHEBI:57288"/>
        <dbReference type="ChEBI" id="CHEBI:57476"/>
        <dbReference type="ChEBI" id="CHEBI:57716"/>
        <dbReference type="EC" id="2.3.1.31"/>
    </reaction>
</comment>
<dbReference type="UniPathway" id="UPA00051">
    <property type="reaction ID" value="UER00074"/>
</dbReference>
<dbReference type="NCBIfam" id="NF001209">
    <property type="entry name" value="PRK00175.1"/>
    <property type="match status" value="1"/>
</dbReference>
<keyword evidence="2" id="KW-0012">Acyltransferase</keyword>
<keyword evidence="2" id="KW-0963">Cytoplasm</keyword>
<dbReference type="InterPro" id="IPR029058">
    <property type="entry name" value="AB_hydrolase_fold"/>
</dbReference>
<comment type="caution">
    <text evidence="2">Lacks conserved residue(s) required for the propagation of feature annotation.</text>
</comment>
<dbReference type="SUPFAM" id="SSF53474">
    <property type="entry name" value="alpha/beta-Hydrolases"/>
    <property type="match status" value="1"/>
</dbReference>
<reference evidence="5 6" key="1">
    <citation type="submission" date="2015-03" db="EMBL/GenBank/DDBJ databases">
        <title>Luteipulveratus halotolerans sp. nov., a novel actinobacterium (Dermacoccaceae) from Sarawak, Malaysia.</title>
        <authorList>
            <person name="Juboi H."/>
            <person name="Basik A."/>
            <person name="Shamsul S.S."/>
            <person name="Arnold P."/>
            <person name="Schmitt E.K."/>
            <person name="Sanglier J.-J."/>
            <person name="Yeo T."/>
        </authorList>
    </citation>
    <scope>NUCLEOTIDE SEQUENCE [LARGE SCALE GENOMIC DNA]</scope>
    <source>
        <strain evidence="5 6">MN07-A0370</strain>
    </source>
</reference>
<keyword evidence="2" id="KW-0028">Amino-acid biosynthesis</keyword>
<organism evidence="5 6">
    <name type="scientific">Luteipulveratus mongoliensis</name>
    <dbReference type="NCBI Taxonomy" id="571913"/>
    <lineage>
        <taxon>Bacteria</taxon>
        <taxon>Bacillati</taxon>
        <taxon>Actinomycetota</taxon>
        <taxon>Actinomycetes</taxon>
        <taxon>Micrococcales</taxon>
        <taxon>Dermacoccaceae</taxon>
        <taxon>Luteipulveratus</taxon>
    </lineage>
</organism>
<feature type="domain" description="AB hydrolase-1" evidence="4">
    <location>
        <begin position="31"/>
        <end position="332"/>
    </location>
</feature>
<feature type="binding site" evidence="2">
    <location>
        <position position="206"/>
    </location>
    <ligand>
        <name>substrate</name>
    </ligand>
</feature>
<evidence type="ECO:0000313" key="6">
    <source>
        <dbReference type="Proteomes" id="UP000066480"/>
    </source>
</evidence>
<dbReference type="PATRIC" id="fig|571913.6.peg.3539"/>
<comment type="function">
    <text evidence="2">Transfers an acetyl group from acetyl-CoA to L-homoserine, forming acetyl-L-homoserine.</text>
</comment>